<dbReference type="AlphaFoldDB" id="A0A1D8N385"/>
<feature type="coiled-coil region" evidence="9">
    <location>
        <begin position="188"/>
        <end position="222"/>
    </location>
</feature>
<dbReference type="InterPro" id="IPR010935">
    <property type="entry name" value="SMC_hinge"/>
</dbReference>
<evidence type="ECO:0000256" key="1">
    <source>
        <dbReference type="ARBA" id="ARBA00004123"/>
    </source>
</evidence>
<dbReference type="Gene3D" id="3.40.50.300">
    <property type="entry name" value="P-loop containing nucleotide triphosphate hydrolases"/>
    <property type="match status" value="2"/>
</dbReference>
<reference evidence="12 13" key="1">
    <citation type="journal article" date="2016" name="PLoS ONE">
        <title>Sequence Assembly of Yarrowia lipolytica Strain W29/CLIB89 Shows Transposable Element Diversity.</title>
        <authorList>
            <person name="Magnan C."/>
            <person name="Yu J."/>
            <person name="Chang I."/>
            <person name="Jahn E."/>
            <person name="Kanomata Y."/>
            <person name="Wu J."/>
            <person name="Zeller M."/>
            <person name="Oakes M."/>
            <person name="Baldi P."/>
            <person name="Sandmeyer S."/>
        </authorList>
    </citation>
    <scope>NUCLEOTIDE SEQUENCE [LARGE SCALE GENOMIC DNA]</scope>
    <source>
        <strain evidence="13">CLIB89(W29)</strain>
    </source>
</reference>
<dbReference type="Gene3D" id="3.30.70.1620">
    <property type="match status" value="1"/>
</dbReference>
<protein>
    <recommendedName>
        <fullName evidence="8">Structural maintenance of chromosomes protein</fullName>
    </recommendedName>
</protein>
<dbReference type="Pfam" id="PF06470">
    <property type="entry name" value="SMC_hinge"/>
    <property type="match status" value="1"/>
</dbReference>
<dbReference type="Pfam" id="PF02463">
    <property type="entry name" value="SMC_N"/>
    <property type="match status" value="1"/>
</dbReference>
<dbReference type="CDD" id="cd03272">
    <property type="entry name" value="ABC_SMC3_euk"/>
    <property type="match status" value="1"/>
</dbReference>
<dbReference type="Proteomes" id="UP000182444">
    <property type="component" value="Chromosome 1A"/>
</dbReference>
<dbReference type="InterPro" id="IPR036277">
    <property type="entry name" value="SMC_hinge_sf"/>
</dbReference>
<comment type="subcellular location">
    <subcellularLocation>
        <location evidence="1 8">Nucleus</location>
    </subcellularLocation>
</comment>
<dbReference type="FunFam" id="3.40.50.300:FF:000424">
    <property type="entry name" value="Structural maintenance of chromosomes 3"/>
    <property type="match status" value="1"/>
</dbReference>
<dbReference type="eggNOG" id="KOG0964">
    <property type="taxonomic scope" value="Eukaryota"/>
</dbReference>
<evidence type="ECO:0000256" key="8">
    <source>
        <dbReference type="PIRNR" id="PIRNR005719"/>
    </source>
</evidence>
<dbReference type="Gene3D" id="1.20.1060.20">
    <property type="match status" value="1"/>
</dbReference>
<evidence type="ECO:0000256" key="9">
    <source>
        <dbReference type="SAM" id="Coils"/>
    </source>
</evidence>
<dbReference type="InterPro" id="IPR027417">
    <property type="entry name" value="P-loop_NTPase"/>
</dbReference>
<proteinExistence type="inferred from homology"/>
<dbReference type="InterPro" id="IPR024704">
    <property type="entry name" value="SMC"/>
</dbReference>
<dbReference type="PIRSF" id="PIRSF005719">
    <property type="entry name" value="SMC"/>
    <property type="match status" value="1"/>
</dbReference>
<dbReference type="GO" id="GO:0005524">
    <property type="term" value="F:ATP binding"/>
    <property type="evidence" value="ECO:0007669"/>
    <property type="project" value="InterPro"/>
</dbReference>
<feature type="coiled-coil region" evidence="9">
    <location>
        <begin position="290"/>
        <end position="317"/>
    </location>
</feature>
<dbReference type="GO" id="GO:0051276">
    <property type="term" value="P:chromosome organization"/>
    <property type="evidence" value="ECO:0007669"/>
    <property type="project" value="InterPro"/>
</dbReference>
<dbReference type="GO" id="GO:0051301">
    <property type="term" value="P:cell division"/>
    <property type="evidence" value="ECO:0007669"/>
    <property type="project" value="UniProtKB-KW"/>
</dbReference>
<dbReference type="GO" id="GO:0005634">
    <property type="term" value="C:nucleus"/>
    <property type="evidence" value="ECO:0007669"/>
    <property type="project" value="UniProtKB-SubCell"/>
</dbReference>
<evidence type="ECO:0000256" key="6">
    <source>
        <dbReference type="ARBA" id="ARBA00023242"/>
    </source>
</evidence>
<dbReference type="SMART" id="SM00968">
    <property type="entry name" value="SMC_hinge"/>
    <property type="match status" value="1"/>
</dbReference>
<dbReference type="VEuPathDB" id="FungiDB:YALI1_A00789g"/>
<dbReference type="SUPFAM" id="SSF52540">
    <property type="entry name" value="P-loop containing nucleoside triphosphate hydrolases"/>
    <property type="match status" value="1"/>
</dbReference>
<keyword evidence="7" id="KW-0131">Cell cycle</keyword>
<evidence type="ECO:0000256" key="4">
    <source>
        <dbReference type="ARBA" id="ARBA00022776"/>
    </source>
</evidence>
<evidence type="ECO:0000256" key="2">
    <source>
        <dbReference type="ARBA" id="ARBA00005917"/>
    </source>
</evidence>
<sequence>MYIKQIRIQGFKSYKNLVEIDPFSPRFNVVVGRNGSGKSNFFAAVRFVLSDAYNHLNKEERAALIHEGSGMSGTTMSAFVEIIFDNSDRRLPTGGETVTIRRTIGSKKDEYSLDKKSSTRSEIMNLLESAGFSRANPYYIVPQGRITALTNAKNETRLALLKEVAGTKVYEQRRSESEKLMIENENKILKINSALDDINTRLSDLEEEKQELNEFLQLDKRRKCLDFALQDRELKAVETALVELQDMDDGGASDRAARLAKIEEQDLVISEVEAEIETSSRAREHADLAASHARDDVAQLRRLKASLEVELAETNRIHGTLQHEELSREQQLQRVQGEIESKESSLRATVSERDALKSQLEAANRALREASATKDSLLSREGRSAQFTSKAARDKWLQRQIAEISEFLESRKQALAKGKRSVEECEREITAKDAAIVEQRQAFADCESRYSELKRSHAASQQAREGIADEKKALWRQESYLLKDSDQLEQQVEKAQRAFASTMDRNTSLGLANLKRVAQKLGLEDQVYGPLCELIKLDDKYKRAVEVTAGNSLFHVVVEDDDVASKVIEQLLREKCGRLTFMPLNRLNPERRKYPEAENVFPLVDKISCNPEYEPAVQQVFGKTIVCINLQVGAAVQRNHNLNAITLGGDRVDAKGVLTGGFHDPKKSRLDAARDVQEAQEELSQIRVQINAIKNSVDEVEHRLSECHTEQNKLLMEMQQIEETRQRASESIKAETAAITTLKGLIEKKRDNSETLLRDISSMESQLESYNSELVSEFSSQLSSAQQQELERVCETLPGLSASVAELQQKVSALEMTRLSLENELQQNLYLSRDDMELQHNGDFDAAELAEKAATLTRKLAQMEEQLSEAASKQLSTEKALETAEQQVANDEAHLAELKDEQAQSLRKLSKFAKAAERVAAKRQALEQRREHVQAKIREIGILPDDAFLDVSAQSDGDMMQEFREVSDELKKFGHVNRKALEQFATFSKDRDRLLSRRQNLMESAESIEELISTLNDQKDRAIKRTFQQVSKEFSEVFQQLVPRGKGQLVIERRALDDQNPDSYTGVAINVSFNSTENEQQRVEQLSGGQKSLCALALIFAIQRSDPAPFYLFDEIDANLDDQYRTAVAQVISQIANAPQPTQFICTTFRNEMIHVADKFYGVLFNNKISTVKSITREDALTFVDGQKA</sequence>
<feature type="coiled-coil region" evidence="9">
    <location>
        <begin position="804"/>
        <end position="936"/>
    </location>
</feature>
<evidence type="ECO:0000256" key="10">
    <source>
        <dbReference type="SAM" id="MobiDB-lite"/>
    </source>
</evidence>
<feature type="domain" description="SMC hinge" evidence="11">
    <location>
        <begin position="525"/>
        <end position="637"/>
    </location>
</feature>
<organism evidence="12 13">
    <name type="scientific">Yarrowia lipolytica</name>
    <name type="common">Candida lipolytica</name>
    <dbReference type="NCBI Taxonomy" id="4952"/>
    <lineage>
        <taxon>Eukaryota</taxon>
        <taxon>Fungi</taxon>
        <taxon>Dikarya</taxon>
        <taxon>Ascomycota</taxon>
        <taxon>Saccharomycotina</taxon>
        <taxon>Dipodascomycetes</taxon>
        <taxon>Dipodascales</taxon>
        <taxon>Dipodascales incertae sedis</taxon>
        <taxon>Yarrowia</taxon>
    </lineage>
</organism>
<dbReference type="KEGG" id="yli:2906235"/>
<accession>A0A1D8N385</accession>
<gene>
    <name evidence="12" type="ORF">YALI1_A00789g</name>
</gene>
<evidence type="ECO:0000259" key="11">
    <source>
        <dbReference type="SMART" id="SM00968"/>
    </source>
</evidence>
<evidence type="ECO:0000256" key="3">
    <source>
        <dbReference type="ARBA" id="ARBA00022618"/>
    </source>
</evidence>
<dbReference type="GO" id="GO:0005694">
    <property type="term" value="C:chromosome"/>
    <property type="evidence" value="ECO:0007669"/>
    <property type="project" value="InterPro"/>
</dbReference>
<dbReference type="PANTHER" id="PTHR43977">
    <property type="entry name" value="STRUCTURAL MAINTENANCE OF CHROMOSOMES PROTEIN 3"/>
    <property type="match status" value="1"/>
</dbReference>
<dbReference type="RefSeq" id="XP_499623.3">
    <property type="nucleotide sequence ID" value="XM_499623.3"/>
</dbReference>
<keyword evidence="3" id="KW-0132">Cell division</keyword>
<evidence type="ECO:0000256" key="7">
    <source>
        <dbReference type="ARBA" id="ARBA00023306"/>
    </source>
</evidence>
<comment type="similarity">
    <text evidence="2">Belongs to the SMC family. SMC3 subfamily.</text>
</comment>
<evidence type="ECO:0000256" key="5">
    <source>
        <dbReference type="ARBA" id="ARBA00023054"/>
    </source>
</evidence>
<feature type="coiled-coil region" evidence="9">
    <location>
        <begin position="991"/>
        <end position="1025"/>
    </location>
</feature>
<dbReference type="SUPFAM" id="SSF75553">
    <property type="entry name" value="Smc hinge domain"/>
    <property type="match status" value="1"/>
</dbReference>
<dbReference type="GO" id="GO:0007059">
    <property type="term" value="P:chromosome segregation"/>
    <property type="evidence" value="ECO:0007669"/>
    <property type="project" value="UniProtKB-ARBA"/>
</dbReference>
<name>A0A1D8N385_YARLL</name>
<dbReference type="VEuPathDB" id="FungiDB:YALI0_A00616g"/>
<dbReference type="GeneID" id="2906235"/>
<evidence type="ECO:0000313" key="13">
    <source>
        <dbReference type="Proteomes" id="UP000182444"/>
    </source>
</evidence>
<evidence type="ECO:0000313" key="12">
    <source>
        <dbReference type="EMBL" id="AOW00097.1"/>
    </source>
</evidence>
<dbReference type="InterPro" id="IPR041741">
    <property type="entry name" value="SMC3_ABC_euk"/>
</dbReference>
<feature type="compositionally biased region" description="Basic and acidic residues" evidence="10">
    <location>
        <begin position="337"/>
        <end position="351"/>
    </location>
</feature>
<feature type="region of interest" description="Disordered" evidence="10">
    <location>
        <begin position="323"/>
        <end position="351"/>
    </location>
</feature>
<dbReference type="InterPro" id="IPR003395">
    <property type="entry name" value="RecF/RecN/SMC_N"/>
</dbReference>
<keyword evidence="6 8" id="KW-0539">Nucleus</keyword>
<keyword evidence="5 9" id="KW-0175">Coiled coil</keyword>
<dbReference type="EMBL" id="CP017553">
    <property type="protein sequence ID" value="AOW00097.1"/>
    <property type="molecule type" value="Genomic_DNA"/>
</dbReference>
<feature type="coiled-coil region" evidence="9">
    <location>
        <begin position="669"/>
        <end position="773"/>
    </location>
</feature>
<keyword evidence="4" id="KW-0498">Mitosis</keyword>
<dbReference type="GO" id="GO:0016887">
    <property type="term" value="F:ATP hydrolysis activity"/>
    <property type="evidence" value="ECO:0007669"/>
    <property type="project" value="InterPro"/>
</dbReference>